<dbReference type="InterPro" id="IPR034808">
    <property type="entry name" value="Nop4p_RRM3"/>
</dbReference>
<feature type="compositionally biased region" description="Acidic residues" evidence="6">
    <location>
        <begin position="280"/>
        <end position="316"/>
    </location>
</feature>
<dbReference type="PROSITE" id="PS50102">
    <property type="entry name" value="RRM"/>
    <property type="match status" value="4"/>
</dbReference>
<dbReference type="CDD" id="cd12676">
    <property type="entry name" value="RRM3_Nop4p"/>
    <property type="match status" value="1"/>
</dbReference>
<reference evidence="8" key="1">
    <citation type="journal article" date="2020" name="Stud. Mycol.">
        <title>101 Dothideomycetes genomes: a test case for predicting lifestyles and emergence of pathogens.</title>
        <authorList>
            <person name="Haridas S."/>
            <person name="Albert R."/>
            <person name="Binder M."/>
            <person name="Bloem J."/>
            <person name="Labutti K."/>
            <person name="Salamov A."/>
            <person name="Andreopoulos B."/>
            <person name="Baker S."/>
            <person name="Barry K."/>
            <person name="Bills G."/>
            <person name="Bluhm B."/>
            <person name="Cannon C."/>
            <person name="Castanera R."/>
            <person name="Culley D."/>
            <person name="Daum C."/>
            <person name="Ezra D."/>
            <person name="Gonzalez J."/>
            <person name="Henrissat B."/>
            <person name="Kuo A."/>
            <person name="Liang C."/>
            <person name="Lipzen A."/>
            <person name="Lutzoni F."/>
            <person name="Magnuson J."/>
            <person name="Mondo S."/>
            <person name="Nolan M."/>
            <person name="Ohm R."/>
            <person name="Pangilinan J."/>
            <person name="Park H.-J."/>
            <person name="Ramirez L."/>
            <person name="Alfaro M."/>
            <person name="Sun H."/>
            <person name="Tritt A."/>
            <person name="Yoshinaga Y."/>
            <person name="Zwiers L.-H."/>
            <person name="Turgeon B."/>
            <person name="Goodwin S."/>
            <person name="Spatafora J."/>
            <person name="Crous P."/>
            <person name="Grigoriev I."/>
        </authorList>
    </citation>
    <scope>NUCLEOTIDE SEQUENCE</scope>
    <source>
        <strain evidence="8">CBS 175.79</strain>
    </source>
</reference>
<keyword evidence="9" id="KW-1185">Reference proteome</keyword>
<feature type="compositionally biased region" description="Polar residues" evidence="6">
    <location>
        <begin position="409"/>
        <end position="420"/>
    </location>
</feature>
<dbReference type="FunFam" id="3.30.70.330:FF:000406">
    <property type="entry name" value="Related to Nucleolar protein NOP4"/>
    <property type="match status" value="1"/>
</dbReference>
<dbReference type="PANTHER" id="PTHR48039:SF5">
    <property type="entry name" value="RNA-BINDING PROTEIN 28"/>
    <property type="match status" value="1"/>
</dbReference>
<dbReference type="InterPro" id="IPR035979">
    <property type="entry name" value="RBD_domain_sf"/>
</dbReference>
<evidence type="ECO:0000313" key="8">
    <source>
        <dbReference type="EMBL" id="KAF2010153.1"/>
    </source>
</evidence>
<feature type="compositionally biased region" description="Basic and acidic residues" evidence="6">
    <location>
        <begin position="720"/>
        <end position="747"/>
    </location>
</feature>
<protein>
    <submittedName>
        <fullName evidence="8">RNA-binding domain-containing protein</fullName>
    </submittedName>
</protein>
<feature type="compositionally biased region" description="Basic and acidic residues" evidence="6">
    <location>
        <begin position="152"/>
        <end position="165"/>
    </location>
</feature>
<evidence type="ECO:0000256" key="1">
    <source>
        <dbReference type="ARBA" id="ARBA00004123"/>
    </source>
</evidence>
<dbReference type="CDD" id="cd12677">
    <property type="entry name" value="RRM4_Nop4p"/>
    <property type="match status" value="1"/>
</dbReference>
<keyword evidence="2" id="KW-0677">Repeat</keyword>
<dbReference type="SMART" id="SM00360">
    <property type="entry name" value="RRM"/>
    <property type="match status" value="4"/>
</dbReference>
<accession>A0A6A5XB81</accession>
<feature type="region of interest" description="Disordered" evidence="6">
    <location>
        <begin position="672"/>
        <end position="768"/>
    </location>
</feature>
<dbReference type="GO" id="GO:0003729">
    <property type="term" value="F:mRNA binding"/>
    <property type="evidence" value="ECO:0007669"/>
    <property type="project" value="TreeGrafter"/>
</dbReference>
<sequence>MVHGPWIKRQRLSVDGAEAVTATVDAEQPTSNVEPLPNDEEVRKQNLQQRRSLFIRSLAPSVTTEHLTELFSESYPIKHALAVLDPTTKQCKGYGFVTFADAEDAQRAKDELNGADLQGRKIRVEIAEPRHRDIDSEIPGHKKSTPAAASIKAKEEREQARKDQQPPKLILRNLPWSIKTPEDLSKLFQSYGKVTIATLPKKPNGELKGFGFVLLRGRKNAEKALENLNGKEIDGRAIAVDWAVDRDTWQNLQSAQREEEKAKADDAEDDSDAESSVLTESDEDSDEEDEEDEDEDEDEDDEDSNTDLEDISDDEDGGIKIEPEAPPPKQDLRTIFIRNLPFTADDDSLFEQFSQFGKLRYARVVMDQQTEKPKGTGFVSFVRDEDATNCLKGVPRNAPQPKSNDKKQGSNIALPNSVLENSEADPSGAYTMDGRVLRLSLAVDRNEAARLAADHHAARFSRDKDKRRLYLLSEGTIAKGSPLYEKLSPSEVTLRESSAKQRQKLIQTNPSLHVSLTRLSIRNIPRSITSKDLKALARQAIVGFASDVKASKRQGISREELTRGFDAAAELHRKTKGKGLVKQAKVVFETEGGSKVTEGTGAGRSRGYGFIEYYTHRNALMGLRWLNGHAVDYKVKTDNQPKSKKTQKEAFEDKKKRLIVEFALENANVVHRRSDRENKAREFPKPKGDVDAGPSSTGGAGNKRKRDDADAARGQKGKGKKADGSDTGERGDDAGSRVGAAEDDKLAQRSRIIRKKRMARRAKKGGKA</sequence>
<keyword evidence="4" id="KW-0539">Nucleus</keyword>
<evidence type="ECO:0000256" key="2">
    <source>
        <dbReference type="ARBA" id="ARBA00022737"/>
    </source>
</evidence>
<evidence type="ECO:0000259" key="7">
    <source>
        <dbReference type="PROSITE" id="PS50102"/>
    </source>
</evidence>
<dbReference type="Gene3D" id="3.30.70.330">
    <property type="match status" value="4"/>
</dbReference>
<feature type="region of interest" description="Disordered" evidence="6">
    <location>
        <begin position="135"/>
        <end position="165"/>
    </location>
</feature>
<evidence type="ECO:0000256" key="3">
    <source>
        <dbReference type="ARBA" id="ARBA00022884"/>
    </source>
</evidence>
<dbReference type="EMBL" id="ML978077">
    <property type="protein sequence ID" value="KAF2010153.1"/>
    <property type="molecule type" value="Genomic_DNA"/>
</dbReference>
<proteinExistence type="predicted"/>
<evidence type="ECO:0000256" key="4">
    <source>
        <dbReference type="ARBA" id="ARBA00023242"/>
    </source>
</evidence>
<dbReference type="GO" id="GO:0005730">
    <property type="term" value="C:nucleolus"/>
    <property type="evidence" value="ECO:0007669"/>
    <property type="project" value="TreeGrafter"/>
</dbReference>
<dbReference type="Proteomes" id="UP000799778">
    <property type="component" value="Unassembled WGS sequence"/>
</dbReference>
<feature type="compositionally biased region" description="Basic and acidic residues" evidence="6">
    <location>
        <begin position="256"/>
        <end position="265"/>
    </location>
</feature>
<gene>
    <name evidence="8" type="ORF">BU24DRAFT_436986</name>
</gene>
<comment type="subcellular location">
    <subcellularLocation>
        <location evidence="1">Nucleus</location>
    </subcellularLocation>
</comment>
<dbReference type="InterPro" id="IPR051945">
    <property type="entry name" value="RRM_MRD1_RNA_proc_ribogen"/>
</dbReference>
<feature type="region of interest" description="Disordered" evidence="6">
    <location>
        <begin position="252"/>
        <end position="332"/>
    </location>
</feature>
<dbReference type="InterPro" id="IPR000504">
    <property type="entry name" value="RRM_dom"/>
</dbReference>
<dbReference type="RefSeq" id="XP_033378492.1">
    <property type="nucleotide sequence ID" value="XM_033530188.1"/>
</dbReference>
<feature type="compositionally biased region" description="Basic and acidic residues" evidence="6">
    <location>
        <begin position="672"/>
        <end position="690"/>
    </location>
</feature>
<name>A0A6A5XB81_9PLEO</name>
<dbReference type="Pfam" id="PF00076">
    <property type="entry name" value="RRM_1"/>
    <property type="match status" value="3"/>
</dbReference>
<feature type="domain" description="RRM" evidence="7">
    <location>
        <begin position="517"/>
        <end position="665"/>
    </location>
</feature>
<feature type="domain" description="RRM" evidence="7">
    <location>
        <begin position="167"/>
        <end position="245"/>
    </location>
</feature>
<dbReference type="SUPFAM" id="SSF54928">
    <property type="entry name" value="RNA-binding domain, RBD"/>
    <property type="match status" value="3"/>
</dbReference>
<evidence type="ECO:0000256" key="6">
    <source>
        <dbReference type="SAM" id="MobiDB-lite"/>
    </source>
</evidence>
<evidence type="ECO:0000256" key="5">
    <source>
        <dbReference type="PROSITE-ProRule" id="PRU00176"/>
    </source>
</evidence>
<dbReference type="GeneID" id="54287585"/>
<dbReference type="OrthoDB" id="267048at2759"/>
<feature type="region of interest" description="Disordered" evidence="6">
    <location>
        <begin position="392"/>
        <end position="426"/>
    </location>
</feature>
<dbReference type="InterPro" id="IPR012677">
    <property type="entry name" value="Nucleotide-bd_a/b_plait_sf"/>
</dbReference>
<evidence type="ECO:0000313" key="9">
    <source>
        <dbReference type="Proteomes" id="UP000799778"/>
    </source>
</evidence>
<keyword evidence="3 5" id="KW-0694">RNA-binding</keyword>
<feature type="domain" description="RRM" evidence="7">
    <location>
        <begin position="333"/>
        <end position="444"/>
    </location>
</feature>
<feature type="domain" description="RRM" evidence="7">
    <location>
        <begin position="51"/>
        <end position="129"/>
    </location>
</feature>
<dbReference type="PANTHER" id="PTHR48039">
    <property type="entry name" value="RNA-BINDING MOTIF PROTEIN 14B"/>
    <property type="match status" value="1"/>
</dbReference>
<feature type="compositionally biased region" description="Basic residues" evidence="6">
    <location>
        <begin position="751"/>
        <end position="768"/>
    </location>
</feature>
<dbReference type="AlphaFoldDB" id="A0A6A5XB81"/>
<organism evidence="8 9">
    <name type="scientific">Aaosphaeria arxii CBS 175.79</name>
    <dbReference type="NCBI Taxonomy" id="1450172"/>
    <lineage>
        <taxon>Eukaryota</taxon>
        <taxon>Fungi</taxon>
        <taxon>Dikarya</taxon>
        <taxon>Ascomycota</taxon>
        <taxon>Pezizomycotina</taxon>
        <taxon>Dothideomycetes</taxon>
        <taxon>Pleosporomycetidae</taxon>
        <taxon>Pleosporales</taxon>
        <taxon>Pleosporales incertae sedis</taxon>
        <taxon>Aaosphaeria</taxon>
    </lineage>
</organism>
<dbReference type="InterPro" id="IPR034809">
    <property type="entry name" value="Nop4_RRM4"/>
</dbReference>